<feature type="compositionally biased region" description="Polar residues" evidence="7">
    <location>
        <begin position="126"/>
        <end position="136"/>
    </location>
</feature>
<evidence type="ECO:0000313" key="10">
    <source>
        <dbReference type="Proteomes" id="UP000001056"/>
    </source>
</evidence>
<keyword evidence="10" id="KW-1185">Reference proteome</keyword>
<dbReference type="GO" id="GO:0005886">
    <property type="term" value="C:plasma membrane"/>
    <property type="evidence" value="ECO:0007669"/>
    <property type="project" value="InterPro"/>
</dbReference>
<feature type="region of interest" description="Disordered" evidence="7">
    <location>
        <begin position="668"/>
        <end position="698"/>
    </location>
</feature>
<reference evidence="10" key="1">
    <citation type="journal article" date="2015" name="Genome Announc.">
        <title>Draft genome sequence of the cellulolytic fungus Chaetomium globosum.</title>
        <authorList>
            <person name="Cuomo C.A."/>
            <person name="Untereiner W.A."/>
            <person name="Ma L.-J."/>
            <person name="Grabherr M."/>
            <person name="Birren B.W."/>
        </authorList>
    </citation>
    <scope>NUCLEOTIDE SEQUENCE [LARGE SCALE GENOMIC DNA]</scope>
    <source>
        <strain evidence="10">ATCC 6205 / CBS 148.51 / DSM 1962 / NBRC 6347 / NRRL 1970</strain>
    </source>
</reference>
<dbReference type="PIRSF" id="PIRSF002450">
    <property type="entry name" value="K+_transpter_TRK"/>
    <property type="match status" value="1"/>
</dbReference>
<dbReference type="Pfam" id="PF02386">
    <property type="entry name" value="TrkH"/>
    <property type="match status" value="1"/>
</dbReference>
<feature type="transmembrane region" description="Helical" evidence="8">
    <location>
        <begin position="446"/>
        <end position="465"/>
    </location>
</feature>
<keyword evidence="3 8" id="KW-0812">Transmembrane</keyword>
<dbReference type="RefSeq" id="XP_001229533.1">
    <property type="nucleotide sequence ID" value="XM_001229532.1"/>
</dbReference>
<evidence type="ECO:0008006" key="11">
    <source>
        <dbReference type="Google" id="ProtNLM"/>
    </source>
</evidence>
<keyword evidence="4 8" id="KW-1133">Transmembrane helix</keyword>
<dbReference type="InterPro" id="IPR051143">
    <property type="entry name" value="TrkH_K-transport"/>
</dbReference>
<dbReference type="PANTHER" id="PTHR31064">
    <property type="entry name" value="POTASSIUM TRANSPORT PROTEIN DDB_G0292412-RELATED"/>
    <property type="match status" value="1"/>
</dbReference>
<evidence type="ECO:0000256" key="5">
    <source>
        <dbReference type="ARBA" id="ARBA00023065"/>
    </source>
</evidence>
<dbReference type="InterPro" id="IPR003445">
    <property type="entry name" value="Cat_transpt"/>
</dbReference>
<dbReference type="InParanoid" id="Q2H9T7"/>
<keyword evidence="6 8" id="KW-0472">Membrane</keyword>
<evidence type="ECO:0000313" key="9">
    <source>
        <dbReference type="EMBL" id="EAQ91082.1"/>
    </source>
</evidence>
<gene>
    <name evidence="9" type="ORF">CHGG_03017</name>
</gene>
<feature type="compositionally biased region" description="Basic and acidic residues" evidence="7">
    <location>
        <begin position="162"/>
        <end position="171"/>
    </location>
</feature>
<feature type="transmembrane region" description="Helical" evidence="8">
    <location>
        <begin position="509"/>
        <end position="528"/>
    </location>
</feature>
<dbReference type="OrthoDB" id="9999863at2759"/>
<name>Q2H9T7_CHAGB</name>
<dbReference type="STRING" id="306901.Q2H9T7"/>
<dbReference type="GO" id="GO:1990573">
    <property type="term" value="P:potassium ion import across plasma membrane"/>
    <property type="evidence" value="ECO:0007669"/>
    <property type="project" value="TreeGrafter"/>
</dbReference>
<dbReference type="GO" id="GO:0140107">
    <property type="term" value="F:high-affinity potassium ion transmembrane transporter activity"/>
    <property type="evidence" value="ECO:0007669"/>
    <property type="project" value="TreeGrafter"/>
</dbReference>
<dbReference type="GO" id="GO:0030007">
    <property type="term" value="P:intracellular potassium ion homeostasis"/>
    <property type="evidence" value="ECO:0007669"/>
    <property type="project" value="InterPro"/>
</dbReference>
<dbReference type="VEuPathDB" id="FungiDB:CHGG_03017"/>
<feature type="compositionally biased region" description="Gly residues" evidence="7">
    <location>
        <begin position="668"/>
        <end position="681"/>
    </location>
</feature>
<evidence type="ECO:0000256" key="2">
    <source>
        <dbReference type="ARBA" id="ARBA00022448"/>
    </source>
</evidence>
<keyword evidence="2" id="KW-0813">Transport</keyword>
<dbReference type="InterPro" id="IPR015958">
    <property type="entry name" value="Trk1_fungi"/>
</dbReference>
<organism evidence="9 10">
    <name type="scientific">Chaetomium globosum (strain ATCC 6205 / CBS 148.51 / DSM 1962 / NBRC 6347 / NRRL 1970)</name>
    <name type="common">Soil fungus</name>
    <dbReference type="NCBI Taxonomy" id="306901"/>
    <lineage>
        <taxon>Eukaryota</taxon>
        <taxon>Fungi</taxon>
        <taxon>Dikarya</taxon>
        <taxon>Ascomycota</taxon>
        <taxon>Pezizomycotina</taxon>
        <taxon>Sordariomycetes</taxon>
        <taxon>Sordariomycetidae</taxon>
        <taxon>Sordariales</taxon>
        <taxon>Chaetomiaceae</taxon>
        <taxon>Chaetomium</taxon>
    </lineage>
</organism>
<dbReference type="HOGENOM" id="CLU_005947_5_0_1"/>
<feature type="compositionally biased region" description="Basic and acidic residues" evidence="7">
    <location>
        <begin position="137"/>
        <end position="146"/>
    </location>
</feature>
<sequence>MWKPELNYITLHYAWIIFAGLLALVVIYPYGNISAMDAWFFGASASTESGLNTVDIKDLKTYQQVYTYVIPIITNLGFINIIVITVRLRWFEKRFKAVASSSKLSGRSEDIEVQIQAAVPERPKDQSSNTEPAEQNPTHEKPKADELVETASSGPQGPRVTFGEDVKEPRADSTLYIPPPRERDDGTKACLSWRNRRLTDWNHAGHSFVERNHVADEEDGNEAGSGHDLKGSPANMPLPDEDAIKPAMPGGVSRRRGYQHEDEPSMSRSRTVEQAVTSLFVLGKTVTGSSRQSAPTLTSHPAEMPYLSKQATLGRNSSFHRLTAQDRERLGGIEYRALKLLQKIVTECAQDKTWWAFYSAQTMVNNLGFTLTPDSMITFRDATWPMLVTSFLAYGGETFYPVFMRLIIWIMSKLVPKQSSLKEPLQFLLNHPRRCSMLLFPSRPTWILFGILFAMNFVDVLLIIVSDLDNPAVNVLPMGPRILAALFQAASARHTGTAAFNLAEVNPGVQFTLVVMMYIAIFPIAISIRASNTYEERSLGIYEQQVALDESNGKSYVMMHIRNQLSFDLWYIFLGTFWICFAEAPRIMDNNDPAFSVFSIMFEVVSAYANVGLSLGHPSVSTSLSGKFTTASKVAICAMMIRGRHRGLPYAVDRAVLLPGEPEYRGFAGHGGGPAEGGGGASLPKGRRAASRELSRGE</sequence>
<dbReference type="AlphaFoldDB" id="Q2H9T7"/>
<evidence type="ECO:0000256" key="6">
    <source>
        <dbReference type="ARBA" id="ARBA00023136"/>
    </source>
</evidence>
<feature type="region of interest" description="Disordered" evidence="7">
    <location>
        <begin position="213"/>
        <end position="272"/>
    </location>
</feature>
<dbReference type="GeneID" id="4388599"/>
<comment type="subcellular location">
    <subcellularLocation>
        <location evidence="1">Membrane</location>
        <topology evidence="1">Multi-pass membrane protein</topology>
    </subcellularLocation>
</comment>
<dbReference type="PANTHER" id="PTHR31064:SF5">
    <property type="entry name" value="POTASSIUM ION TRANSPORTER (EUROFUNG)"/>
    <property type="match status" value="1"/>
</dbReference>
<evidence type="ECO:0000256" key="8">
    <source>
        <dbReference type="SAM" id="Phobius"/>
    </source>
</evidence>
<keyword evidence="5" id="KW-0406">Ion transport</keyword>
<evidence type="ECO:0000256" key="4">
    <source>
        <dbReference type="ARBA" id="ARBA00022989"/>
    </source>
</evidence>
<protein>
    <recommendedName>
        <fullName evidence="11">Potassium transport protein</fullName>
    </recommendedName>
</protein>
<accession>Q2H9T7</accession>
<feature type="transmembrane region" description="Helical" evidence="8">
    <location>
        <begin position="12"/>
        <end position="31"/>
    </location>
</feature>
<evidence type="ECO:0000256" key="3">
    <source>
        <dbReference type="ARBA" id="ARBA00022692"/>
    </source>
</evidence>
<feature type="transmembrane region" description="Helical" evidence="8">
    <location>
        <begin position="65"/>
        <end position="86"/>
    </location>
</feature>
<proteinExistence type="predicted"/>
<dbReference type="eggNOG" id="KOG1341">
    <property type="taxonomic scope" value="Eukaryota"/>
</dbReference>
<dbReference type="OMA" id="SGPTWIL"/>
<evidence type="ECO:0000256" key="1">
    <source>
        <dbReference type="ARBA" id="ARBA00004141"/>
    </source>
</evidence>
<feature type="transmembrane region" description="Helical" evidence="8">
    <location>
        <begin position="569"/>
        <end position="588"/>
    </location>
</feature>
<feature type="region of interest" description="Disordered" evidence="7">
    <location>
        <begin position="118"/>
        <end position="187"/>
    </location>
</feature>
<evidence type="ECO:0000256" key="7">
    <source>
        <dbReference type="SAM" id="MobiDB-lite"/>
    </source>
</evidence>
<dbReference type="Proteomes" id="UP000001056">
    <property type="component" value="Unassembled WGS sequence"/>
</dbReference>
<dbReference type="EMBL" id="CH408030">
    <property type="protein sequence ID" value="EAQ91082.1"/>
    <property type="molecule type" value="Genomic_DNA"/>
</dbReference>